<protein>
    <recommendedName>
        <fullName evidence="5">Glycosyltransferase</fullName>
        <ecNumber evidence="5">2.4.1.-</ecNumber>
    </recommendedName>
</protein>
<dbReference type="FunFam" id="3.40.50.2000:FF:000056">
    <property type="entry name" value="Glycosyltransferase"/>
    <property type="match status" value="1"/>
</dbReference>
<keyword evidence="2 4" id="KW-0328">Glycosyltransferase</keyword>
<keyword evidence="3 4" id="KW-0808">Transferase</keyword>
<proteinExistence type="inferred from homology"/>
<dbReference type="CDD" id="cd03784">
    <property type="entry name" value="GT1_Gtf-like"/>
    <property type="match status" value="1"/>
</dbReference>
<evidence type="ECO:0000256" key="1">
    <source>
        <dbReference type="ARBA" id="ARBA00009995"/>
    </source>
</evidence>
<gene>
    <name evidence="7" type="primary">LOC120277995</name>
</gene>
<evidence type="ECO:0000256" key="2">
    <source>
        <dbReference type="ARBA" id="ARBA00022676"/>
    </source>
</evidence>
<comment type="similarity">
    <text evidence="1 4">Belongs to the UDP-glycosyltransferase family.</text>
</comment>
<dbReference type="PROSITE" id="PS00375">
    <property type="entry name" value="UDPGT"/>
    <property type="match status" value="1"/>
</dbReference>
<evidence type="ECO:0000256" key="4">
    <source>
        <dbReference type="RuleBase" id="RU003718"/>
    </source>
</evidence>
<sequence length="473" mass="52753">MEKKTPELIFCPCPGIGHMISAVELAKHIAGGHGQHFHVTILTMQHHYFAWAGTTTSYINSVISSGLDIQFEDLPLVKLPYKDNMKGETFMCLFIEAHKNHVRDAVSRRLATGPVAALVLDVLCASMIDLAKELDVPSYIYMPSNATFLGLMLYLPTLHVKVPLEIEDVKDVINIPVLRSAPPSSMPTFMADKKDEAYTMLLDYGYKMREATGFIVNTFVELEMKQLEALERGECVPDQATPVVFPIGPLVVSEEQEKHECIKWLDEQPANSVLFLCFGSVGCFTKDVVKEMALGLERSGQRFLWVLRTPAQVYNPIAGDVNLEDELPEGFFERTRERGLVWPAWIPQLSVLAHAAVAGFVTHCGWNSILESLWHGVPMLAWPLYAEQHMNAVLVVREMGVGLELKVDRNNGGFVSSEELESGIRSLMEGEEGRKVRQRAEEMKVSGRKAVEGGSSYVSLELLVHQIIKNIAT</sequence>
<dbReference type="Pfam" id="PF00201">
    <property type="entry name" value="UDPGT"/>
    <property type="match status" value="1"/>
</dbReference>
<dbReference type="InterPro" id="IPR002213">
    <property type="entry name" value="UDP_glucos_trans"/>
</dbReference>
<accession>A0AB40CRS3</accession>
<dbReference type="EC" id="2.4.1.-" evidence="5"/>
<dbReference type="PANTHER" id="PTHR48048">
    <property type="entry name" value="GLYCOSYLTRANSFERASE"/>
    <property type="match status" value="1"/>
</dbReference>
<keyword evidence="6" id="KW-1185">Reference proteome</keyword>
<dbReference type="Gene3D" id="3.40.50.2000">
    <property type="entry name" value="Glycogen Phosphorylase B"/>
    <property type="match status" value="2"/>
</dbReference>
<name>A0AB40CRS3_DIOCR</name>
<evidence type="ECO:0000256" key="5">
    <source>
        <dbReference type="RuleBase" id="RU362057"/>
    </source>
</evidence>
<dbReference type="AlphaFoldDB" id="A0AB40CRS3"/>
<organism evidence="6 7">
    <name type="scientific">Dioscorea cayennensis subsp. rotundata</name>
    <name type="common">White Guinea yam</name>
    <name type="synonym">Dioscorea rotundata</name>
    <dbReference type="NCBI Taxonomy" id="55577"/>
    <lineage>
        <taxon>Eukaryota</taxon>
        <taxon>Viridiplantae</taxon>
        <taxon>Streptophyta</taxon>
        <taxon>Embryophyta</taxon>
        <taxon>Tracheophyta</taxon>
        <taxon>Spermatophyta</taxon>
        <taxon>Magnoliopsida</taxon>
        <taxon>Liliopsida</taxon>
        <taxon>Dioscoreales</taxon>
        <taxon>Dioscoreaceae</taxon>
        <taxon>Dioscorea</taxon>
    </lineage>
</organism>
<reference evidence="7" key="1">
    <citation type="submission" date="2025-08" db="UniProtKB">
        <authorList>
            <consortium name="RefSeq"/>
        </authorList>
    </citation>
    <scope>IDENTIFICATION</scope>
</reference>
<dbReference type="SUPFAM" id="SSF53756">
    <property type="entry name" value="UDP-Glycosyltransferase/glycogen phosphorylase"/>
    <property type="match status" value="1"/>
</dbReference>
<dbReference type="PANTHER" id="PTHR48048:SF30">
    <property type="entry name" value="GLYCOSYLTRANSFERASE"/>
    <property type="match status" value="1"/>
</dbReference>
<dbReference type="InterPro" id="IPR050481">
    <property type="entry name" value="UDP-glycosyltransf_plant"/>
</dbReference>
<dbReference type="GO" id="GO:0035251">
    <property type="term" value="F:UDP-glucosyltransferase activity"/>
    <property type="evidence" value="ECO:0007669"/>
    <property type="project" value="InterPro"/>
</dbReference>
<evidence type="ECO:0000313" key="6">
    <source>
        <dbReference type="Proteomes" id="UP001515500"/>
    </source>
</evidence>
<dbReference type="InterPro" id="IPR035595">
    <property type="entry name" value="UDP_glycos_trans_CS"/>
</dbReference>
<dbReference type="PROSITE" id="PS00018">
    <property type="entry name" value="EF_HAND_1"/>
    <property type="match status" value="1"/>
</dbReference>
<evidence type="ECO:0000256" key="3">
    <source>
        <dbReference type="ARBA" id="ARBA00022679"/>
    </source>
</evidence>
<dbReference type="Proteomes" id="UP001515500">
    <property type="component" value="Chromosome 15"/>
</dbReference>
<dbReference type="GeneID" id="120277995"/>
<dbReference type="InterPro" id="IPR018247">
    <property type="entry name" value="EF_Hand_1_Ca_BS"/>
</dbReference>
<evidence type="ECO:0000313" key="7">
    <source>
        <dbReference type="RefSeq" id="XP_039140804.1"/>
    </source>
</evidence>
<dbReference type="RefSeq" id="XP_039140804.1">
    <property type="nucleotide sequence ID" value="XM_039284870.1"/>
</dbReference>